<reference evidence="1" key="1">
    <citation type="submission" date="2023-07" db="EMBL/GenBank/DDBJ databases">
        <title>Sorghum-associated microbial communities from plants grown in Nebraska, USA.</title>
        <authorList>
            <person name="Schachtman D."/>
        </authorList>
    </citation>
    <scope>NUCLEOTIDE SEQUENCE</scope>
    <source>
        <strain evidence="1">DS2114</strain>
    </source>
</reference>
<accession>A0AAE4C1Q4</accession>
<proteinExistence type="predicted"/>
<organism evidence="1 2">
    <name type="scientific">Variovorax paradoxus</name>
    <dbReference type="NCBI Taxonomy" id="34073"/>
    <lineage>
        <taxon>Bacteria</taxon>
        <taxon>Pseudomonadati</taxon>
        <taxon>Pseudomonadota</taxon>
        <taxon>Betaproteobacteria</taxon>
        <taxon>Burkholderiales</taxon>
        <taxon>Comamonadaceae</taxon>
        <taxon>Variovorax</taxon>
    </lineage>
</organism>
<gene>
    <name evidence="1" type="ORF">J2738_005715</name>
</gene>
<dbReference type="AlphaFoldDB" id="A0AAE4C1Q4"/>
<name>A0AAE4C1Q4_VARPD</name>
<protein>
    <submittedName>
        <fullName evidence="1">Uncharacterized protein</fullName>
    </submittedName>
</protein>
<comment type="caution">
    <text evidence="1">The sequence shown here is derived from an EMBL/GenBank/DDBJ whole genome shotgun (WGS) entry which is preliminary data.</text>
</comment>
<dbReference type="EMBL" id="JAVDQZ010000010">
    <property type="protein sequence ID" value="MDR6429545.1"/>
    <property type="molecule type" value="Genomic_DNA"/>
</dbReference>
<evidence type="ECO:0000313" key="2">
    <source>
        <dbReference type="Proteomes" id="UP001184828"/>
    </source>
</evidence>
<evidence type="ECO:0000313" key="1">
    <source>
        <dbReference type="EMBL" id="MDR6429545.1"/>
    </source>
</evidence>
<dbReference type="Proteomes" id="UP001184828">
    <property type="component" value="Unassembled WGS sequence"/>
</dbReference>
<dbReference type="RefSeq" id="WP_145746717.1">
    <property type="nucleotide sequence ID" value="NZ_JAUSRU010000010.1"/>
</dbReference>
<sequence>MTSLADLGARVDIEATRHTTDRTVAMLLVHYRRWHGARALGPLSSVHRSKVLSAFECSDARDLEHHFVDKAHAYRVSSDTVLSAMALALAFCPAEVRFDNWLRGQEMLRALIANPTLVVGAYLAKLAKDIGRSPGEERVARGRT</sequence>